<dbReference type="InterPro" id="IPR003203">
    <property type="entry name" value="CobU/CobP"/>
</dbReference>
<dbReference type="GO" id="GO:0043752">
    <property type="term" value="F:adenosylcobinamide kinase activity"/>
    <property type="evidence" value="ECO:0007669"/>
    <property type="project" value="UniProtKB-EC"/>
</dbReference>
<evidence type="ECO:0000313" key="19">
    <source>
        <dbReference type="Proteomes" id="UP000179524"/>
    </source>
</evidence>
<evidence type="ECO:0000313" key="18">
    <source>
        <dbReference type="EMBL" id="OIJ13612.1"/>
    </source>
</evidence>
<evidence type="ECO:0000256" key="10">
    <source>
        <dbReference type="ARBA" id="ARBA00022573"/>
    </source>
</evidence>
<evidence type="ECO:0000256" key="16">
    <source>
        <dbReference type="ARBA" id="ARBA00029570"/>
    </source>
</evidence>
<evidence type="ECO:0000256" key="13">
    <source>
        <dbReference type="ARBA" id="ARBA00022777"/>
    </source>
</evidence>
<dbReference type="EC" id="2.7.7.62" evidence="9"/>
<dbReference type="EC" id="2.7.1.156" evidence="8"/>
<evidence type="ECO:0000256" key="7">
    <source>
        <dbReference type="ARBA" id="ARBA00007490"/>
    </source>
</evidence>
<organism evidence="18 19">
    <name type="scientific">Anaerobacillus alkalilacustris</name>
    <dbReference type="NCBI Taxonomy" id="393763"/>
    <lineage>
        <taxon>Bacteria</taxon>
        <taxon>Bacillati</taxon>
        <taxon>Bacillota</taxon>
        <taxon>Bacilli</taxon>
        <taxon>Bacillales</taxon>
        <taxon>Bacillaceae</taxon>
        <taxon>Anaerobacillus</taxon>
    </lineage>
</organism>
<proteinExistence type="inferred from homology"/>
<keyword evidence="10" id="KW-0169">Cobalamin biosynthesis</keyword>
<evidence type="ECO:0000256" key="6">
    <source>
        <dbReference type="ARBA" id="ARBA00005159"/>
    </source>
</evidence>
<evidence type="ECO:0000256" key="9">
    <source>
        <dbReference type="ARBA" id="ARBA00012523"/>
    </source>
</evidence>
<dbReference type="PANTHER" id="PTHR34848:SF1">
    <property type="entry name" value="BIFUNCTIONAL ADENOSYLCOBALAMIN BIOSYNTHESIS PROTEIN COBU"/>
    <property type="match status" value="1"/>
</dbReference>
<comment type="caution">
    <text evidence="18">The sequence shown here is derived from an EMBL/GenBank/DDBJ whole genome shotgun (WGS) entry which is preliminary data.</text>
</comment>
<dbReference type="AlphaFoldDB" id="A0A1S2LM80"/>
<gene>
    <name evidence="18" type="ORF">BKP37_10025</name>
</gene>
<comment type="function">
    <text evidence="4">Catalyzes ATP-dependent phosphorylation of adenosylcobinamide and addition of GMP to adenosylcobinamide phosphate.</text>
</comment>
<keyword evidence="15" id="KW-0342">GTP-binding</keyword>
<dbReference type="Proteomes" id="UP000179524">
    <property type="component" value="Unassembled WGS sequence"/>
</dbReference>
<comment type="catalytic activity">
    <reaction evidence="3">
        <text>adenosylcob(III)inamide + GTP = adenosylcob(III)inamide phosphate + GDP + H(+)</text>
        <dbReference type="Rhea" id="RHEA:15765"/>
        <dbReference type="ChEBI" id="CHEBI:2480"/>
        <dbReference type="ChEBI" id="CHEBI:15378"/>
        <dbReference type="ChEBI" id="CHEBI:37565"/>
        <dbReference type="ChEBI" id="CHEBI:58189"/>
        <dbReference type="ChEBI" id="CHEBI:58502"/>
        <dbReference type="EC" id="2.7.1.156"/>
    </reaction>
</comment>
<comment type="catalytic activity">
    <reaction evidence="2">
        <text>adenosylcob(III)inamide phosphate + GTP + H(+) = adenosylcob(III)inamide-GDP + diphosphate</text>
        <dbReference type="Rhea" id="RHEA:22712"/>
        <dbReference type="ChEBI" id="CHEBI:15378"/>
        <dbReference type="ChEBI" id="CHEBI:33019"/>
        <dbReference type="ChEBI" id="CHEBI:37565"/>
        <dbReference type="ChEBI" id="CHEBI:58502"/>
        <dbReference type="ChEBI" id="CHEBI:60487"/>
        <dbReference type="EC" id="2.7.7.62"/>
    </reaction>
</comment>
<dbReference type="Pfam" id="PF02283">
    <property type="entry name" value="CobU"/>
    <property type="match status" value="1"/>
</dbReference>
<evidence type="ECO:0000256" key="17">
    <source>
        <dbReference type="ARBA" id="ARBA00030571"/>
    </source>
</evidence>
<sequence>MQLVVGGAYSGKRKLVKAQYRKQSWITAYEGDLLCDWKTSWAENSTLILEGWEIWIANELKKMDDDLEIRKKFQSLITDLKVKEQKRNDTIVIIMLEVGRGIVPINNEERRIRDLLGWLLQDVANHANDVQYVWHGLSKKIK</sequence>
<dbReference type="UniPathway" id="UPA00148">
    <property type="reaction ID" value="UER00236"/>
</dbReference>
<comment type="pathway">
    <text evidence="5">Cofactor biosynthesis; adenosylcobalamin biosynthesis; adenosylcobalamin from cob(II)yrinate a,c-diamide: step 6/7.</text>
</comment>
<accession>A0A1S2LM80</accession>
<dbReference type="EMBL" id="MLQR01000027">
    <property type="protein sequence ID" value="OIJ13612.1"/>
    <property type="molecule type" value="Genomic_DNA"/>
</dbReference>
<dbReference type="RefSeq" id="WP_071309463.1">
    <property type="nucleotide sequence ID" value="NZ_MLQR01000027.1"/>
</dbReference>
<dbReference type="InterPro" id="IPR027417">
    <property type="entry name" value="P-loop_NTPase"/>
</dbReference>
<dbReference type="PANTHER" id="PTHR34848">
    <property type="match status" value="1"/>
</dbReference>
<reference evidence="18 19" key="1">
    <citation type="submission" date="2016-10" db="EMBL/GenBank/DDBJ databases">
        <title>Draft genome sequences of four alkaliphilic bacteria belonging to the Anaerobacillus genus.</title>
        <authorList>
            <person name="Bassil N.M."/>
            <person name="Lloyd J.R."/>
        </authorList>
    </citation>
    <scope>NUCLEOTIDE SEQUENCE [LARGE SCALE GENOMIC DNA]</scope>
    <source>
        <strain evidence="18 19">DSM 18345</strain>
    </source>
</reference>
<name>A0A1S2LM80_9BACI</name>
<keyword evidence="13" id="KW-0418">Kinase</keyword>
<evidence type="ECO:0000256" key="15">
    <source>
        <dbReference type="ARBA" id="ARBA00023134"/>
    </source>
</evidence>
<evidence type="ECO:0000256" key="3">
    <source>
        <dbReference type="ARBA" id="ARBA00001522"/>
    </source>
</evidence>
<comment type="similarity">
    <text evidence="7">Belongs to the CobU/CobP family.</text>
</comment>
<keyword evidence="14" id="KW-0067">ATP-binding</keyword>
<comment type="catalytic activity">
    <reaction evidence="1">
        <text>adenosylcob(III)inamide + ATP = adenosylcob(III)inamide phosphate + ADP + H(+)</text>
        <dbReference type="Rhea" id="RHEA:15769"/>
        <dbReference type="ChEBI" id="CHEBI:2480"/>
        <dbReference type="ChEBI" id="CHEBI:15378"/>
        <dbReference type="ChEBI" id="CHEBI:30616"/>
        <dbReference type="ChEBI" id="CHEBI:58502"/>
        <dbReference type="ChEBI" id="CHEBI:456216"/>
        <dbReference type="EC" id="2.7.1.156"/>
    </reaction>
</comment>
<evidence type="ECO:0000256" key="12">
    <source>
        <dbReference type="ARBA" id="ARBA00022741"/>
    </source>
</evidence>
<dbReference type="GO" id="GO:0005525">
    <property type="term" value="F:GTP binding"/>
    <property type="evidence" value="ECO:0007669"/>
    <property type="project" value="UniProtKB-KW"/>
</dbReference>
<evidence type="ECO:0000256" key="4">
    <source>
        <dbReference type="ARBA" id="ARBA00003889"/>
    </source>
</evidence>
<evidence type="ECO:0000256" key="14">
    <source>
        <dbReference type="ARBA" id="ARBA00022840"/>
    </source>
</evidence>
<dbReference type="GO" id="GO:0008820">
    <property type="term" value="F:cobinamide phosphate guanylyltransferase activity"/>
    <property type="evidence" value="ECO:0007669"/>
    <property type="project" value="UniProtKB-EC"/>
</dbReference>
<evidence type="ECO:0000256" key="1">
    <source>
        <dbReference type="ARBA" id="ARBA00000312"/>
    </source>
</evidence>
<comment type="pathway">
    <text evidence="6">Cofactor biosynthesis; adenosylcobalamin biosynthesis; adenosylcobalamin from cob(II)yrinate a,c-diamide: step 5/7.</text>
</comment>
<evidence type="ECO:0000256" key="8">
    <source>
        <dbReference type="ARBA" id="ARBA00012016"/>
    </source>
</evidence>
<dbReference type="GO" id="GO:0009236">
    <property type="term" value="P:cobalamin biosynthetic process"/>
    <property type="evidence" value="ECO:0007669"/>
    <property type="project" value="UniProtKB-UniPathway"/>
</dbReference>
<keyword evidence="19" id="KW-1185">Reference proteome</keyword>
<dbReference type="GO" id="GO:0005524">
    <property type="term" value="F:ATP binding"/>
    <property type="evidence" value="ECO:0007669"/>
    <property type="project" value="UniProtKB-KW"/>
</dbReference>
<evidence type="ECO:0000256" key="11">
    <source>
        <dbReference type="ARBA" id="ARBA00022679"/>
    </source>
</evidence>
<evidence type="ECO:0000256" key="2">
    <source>
        <dbReference type="ARBA" id="ARBA00000711"/>
    </source>
</evidence>
<dbReference type="SUPFAM" id="SSF52540">
    <property type="entry name" value="P-loop containing nucleoside triphosphate hydrolases"/>
    <property type="match status" value="1"/>
</dbReference>
<evidence type="ECO:0000256" key="5">
    <source>
        <dbReference type="ARBA" id="ARBA00004692"/>
    </source>
</evidence>
<protein>
    <recommendedName>
        <fullName evidence="16">Adenosylcobinamide kinase</fullName>
        <ecNumber evidence="8">2.7.1.156</ecNumber>
        <ecNumber evidence="9">2.7.7.62</ecNumber>
    </recommendedName>
    <alternativeName>
        <fullName evidence="17">Adenosylcobinamide-phosphate guanylyltransferase</fullName>
    </alternativeName>
</protein>
<dbReference type="Gene3D" id="3.40.50.300">
    <property type="entry name" value="P-loop containing nucleotide triphosphate hydrolases"/>
    <property type="match status" value="1"/>
</dbReference>
<keyword evidence="12" id="KW-0547">Nucleotide-binding</keyword>
<keyword evidence="11" id="KW-0808">Transferase</keyword>